<feature type="transmembrane region" description="Helical" evidence="6">
    <location>
        <begin position="131"/>
        <end position="157"/>
    </location>
</feature>
<evidence type="ECO:0000313" key="7">
    <source>
        <dbReference type="EMBL" id="KAK6187337.1"/>
    </source>
</evidence>
<dbReference type="GO" id="GO:0098970">
    <property type="term" value="P:postsynaptic neurotransmitter receptor diffusion trapping"/>
    <property type="evidence" value="ECO:0007669"/>
    <property type="project" value="TreeGrafter"/>
</dbReference>
<evidence type="ECO:0000256" key="4">
    <source>
        <dbReference type="ARBA" id="ARBA00022989"/>
    </source>
</evidence>
<comment type="similarity">
    <text evidence="2">Belongs to the PMP-22/EMP/MP20 family. CACNG subfamily.</text>
</comment>
<evidence type="ECO:0000256" key="6">
    <source>
        <dbReference type="SAM" id="Phobius"/>
    </source>
</evidence>
<accession>A0AAN8JWW5</accession>
<organism evidence="7 8">
    <name type="scientific">Patella caerulea</name>
    <name type="common">Rayed Mediterranean limpet</name>
    <dbReference type="NCBI Taxonomy" id="87958"/>
    <lineage>
        <taxon>Eukaryota</taxon>
        <taxon>Metazoa</taxon>
        <taxon>Spiralia</taxon>
        <taxon>Lophotrochozoa</taxon>
        <taxon>Mollusca</taxon>
        <taxon>Gastropoda</taxon>
        <taxon>Patellogastropoda</taxon>
        <taxon>Patelloidea</taxon>
        <taxon>Patellidae</taxon>
        <taxon>Patella</taxon>
    </lineage>
</organism>
<dbReference type="GO" id="GO:0098839">
    <property type="term" value="C:postsynaptic density membrane"/>
    <property type="evidence" value="ECO:0007669"/>
    <property type="project" value="TreeGrafter"/>
</dbReference>
<dbReference type="EMBL" id="JAZGQO010000004">
    <property type="protein sequence ID" value="KAK6187337.1"/>
    <property type="molecule type" value="Genomic_DNA"/>
</dbReference>
<evidence type="ECO:0000256" key="3">
    <source>
        <dbReference type="ARBA" id="ARBA00022692"/>
    </source>
</evidence>
<sequence length="197" mass="21736">MAAIDIVDLVKSNIYYTIVVSGQEPDHCMAIDYTQEGNGRLEGAPTCMTIVGAIRVAAPLPVSALILCMVAVILHSIGSIHGDRKTLIAASLYILSGLSLAVGIVLYISAINDEVGYRSSKRAEQTFVYNYGWSFYTAGIAFITSEMAAVVCVTLFLQRHMKVDDLEKLVPGLHLKIRSRRYSRRNYYSDCHQTLII</sequence>
<evidence type="ECO:0000256" key="2">
    <source>
        <dbReference type="ARBA" id="ARBA00007111"/>
    </source>
</evidence>
<keyword evidence="8" id="KW-1185">Reference proteome</keyword>
<dbReference type="InterPro" id="IPR051072">
    <property type="entry name" value="CACNG_subunit"/>
</dbReference>
<dbReference type="GO" id="GO:0019226">
    <property type="term" value="P:transmission of nerve impulse"/>
    <property type="evidence" value="ECO:0007669"/>
    <property type="project" value="TreeGrafter"/>
</dbReference>
<feature type="transmembrane region" description="Helical" evidence="6">
    <location>
        <begin position="86"/>
        <end position="111"/>
    </location>
</feature>
<dbReference type="GO" id="GO:0005245">
    <property type="term" value="F:voltage-gated calcium channel activity"/>
    <property type="evidence" value="ECO:0007669"/>
    <property type="project" value="TreeGrafter"/>
</dbReference>
<proteinExistence type="inferred from homology"/>
<dbReference type="GO" id="GO:0032281">
    <property type="term" value="C:AMPA glutamate receptor complex"/>
    <property type="evidence" value="ECO:0007669"/>
    <property type="project" value="TreeGrafter"/>
</dbReference>
<dbReference type="PANTHER" id="PTHR12107:SF0">
    <property type="entry name" value="STARGAZIN (MAMMALIAN CALCIUM CHANNEL) HOMOLOG"/>
    <property type="match status" value="1"/>
</dbReference>
<dbReference type="GO" id="GO:0098943">
    <property type="term" value="P:neurotransmitter receptor transport, postsynaptic endosome to lysosome"/>
    <property type="evidence" value="ECO:0007669"/>
    <property type="project" value="TreeGrafter"/>
</dbReference>
<dbReference type="AlphaFoldDB" id="A0AAN8JWW5"/>
<evidence type="ECO:0000256" key="1">
    <source>
        <dbReference type="ARBA" id="ARBA00004141"/>
    </source>
</evidence>
<dbReference type="Proteomes" id="UP001347796">
    <property type="component" value="Unassembled WGS sequence"/>
</dbReference>
<dbReference type="InterPro" id="IPR004031">
    <property type="entry name" value="PMP22/EMP/MP20/Claudin"/>
</dbReference>
<dbReference type="InterPro" id="IPR008368">
    <property type="entry name" value="VDCC_gsu"/>
</dbReference>
<comment type="subcellular location">
    <subcellularLocation>
        <location evidence="1">Membrane</location>
        <topology evidence="1">Multi-pass membrane protein</topology>
    </subcellularLocation>
</comment>
<name>A0AAN8JWW5_PATCE</name>
<reference evidence="7 8" key="1">
    <citation type="submission" date="2024-01" db="EMBL/GenBank/DDBJ databases">
        <title>The genome of the rayed Mediterranean limpet Patella caerulea (Linnaeus, 1758).</title>
        <authorList>
            <person name="Anh-Thu Weber A."/>
            <person name="Halstead-Nussloch G."/>
        </authorList>
    </citation>
    <scope>NUCLEOTIDE SEQUENCE [LARGE SCALE GENOMIC DNA]</scope>
    <source>
        <strain evidence="7">AATW-2023a</strain>
        <tissue evidence="7">Whole specimen</tissue>
    </source>
</reference>
<comment type="caution">
    <text evidence="7">The sequence shown here is derived from an EMBL/GenBank/DDBJ whole genome shotgun (WGS) entry which is preliminary data.</text>
</comment>
<dbReference type="PRINTS" id="PR01792">
    <property type="entry name" value="VDCCGAMMA"/>
</dbReference>
<dbReference type="GO" id="GO:0016247">
    <property type="term" value="F:channel regulator activity"/>
    <property type="evidence" value="ECO:0007669"/>
    <property type="project" value="TreeGrafter"/>
</dbReference>
<dbReference type="PANTHER" id="PTHR12107">
    <property type="entry name" value="VOLTAGE-DEPENDENT CALCIUM CHANNEL GAMMA SUBUNIT"/>
    <property type="match status" value="1"/>
</dbReference>
<dbReference type="GO" id="GO:0099590">
    <property type="term" value="P:neurotransmitter receptor internalization"/>
    <property type="evidence" value="ECO:0007669"/>
    <property type="project" value="TreeGrafter"/>
</dbReference>
<evidence type="ECO:0000256" key="5">
    <source>
        <dbReference type="ARBA" id="ARBA00023136"/>
    </source>
</evidence>
<dbReference type="GO" id="GO:0051968">
    <property type="term" value="P:positive regulation of synaptic transmission, glutamatergic"/>
    <property type="evidence" value="ECO:0007669"/>
    <property type="project" value="TreeGrafter"/>
</dbReference>
<keyword evidence="3 6" id="KW-0812">Transmembrane</keyword>
<dbReference type="Gene3D" id="1.20.140.150">
    <property type="match status" value="1"/>
</dbReference>
<keyword evidence="4 6" id="KW-1133">Transmembrane helix</keyword>
<gene>
    <name evidence="7" type="ORF">SNE40_005393</name>
</gene>
<evidence type="ECO:0000313" key="8">
    <source>
        <dbReference type="Proteomes" id="UP001347796"/>
    </source>
</evidence>
<protein>
    <submittedName>
        <fullName evidence="7">Uncharacterized protein</fullName>
    </submittedName>
</protein>
<keyword evidence="5 6" id="KW-0472">Membrane</keyword>
<dbReference type="Pfam" id="PF13903">
    <property type="entry name" value="Claudin_2"/>
    <property type="match status" value="1"/>
</dbReference>
<feature type="transmembrane region" description="Helical" evidence="6">
    <location>
        <begin position="50"/>
        <end position="74"/>
    </location>
</feature>